<proteinExistence type="predicted"/>
<sequence>MSATFVCDVRTLGRSNIRPIFKMSWKRLEVESVAWVIVRPCRTLLRIGREAHAIKFEKDPGFRTPILQNINRKHTTQHAVGWSST</sequence>
<dbReference type="Proteomes" id="UP001066276">
    <property type="component" value="Chromosome 9"/>
</dbReference>
<dbReference type="EMBL" id="JANPWB010000013">
    <property type="protein sequence ID" value="KAJ1110962.1"/>
    <property type="molecule type" value="Genomic_DNA"/>
</dbReference>
<evidence type="ECO:0000313" key="1">
    <source>
        <dbReference type="EMBL" id="KAJ1110962.1"/>
    </source>
</evidence>
<accession>A0AAV7N6P9</accession>
<dbReference type="AlphaFoldDB" id="A0AAV7N6P9"/>
<gene>
    <name evidence="1" type="ORF">NDU88_008308</name>
</gene>
<name>A0AAV7N6P9_PLEWA</name>
<keyword evidence="2" id="KW-1185">Reference proteome</keyword>
<evidence type="ECO:0000313" key="2">
    <source>
        <dbReference type="Proteomes" id="UP001066276"/>
    </source>
</evidence>
<comment type="caution">
    <text evidence="1">The sequence shown here is derived from an EMBL/GenBank/DDBJ whole genome shotgun (WGS) entry which is preliminary data.</text>
</comment>
<organism evidence="1 2">
    <name type="scientific">Pleurodeles waltl</name>
    <name type="common">Iberian ribbed newt</name>
    <dbReference type="NCBI Taxonomy" id="8319"/>
    <lineage>
        <taxon>Eukaryota</taxon>
        <taxon>Metazoa</taxon>
        <taxon>Chordata</taxon>
        <taxon>Craniata</taxon>
        <taxon>Vertebrata</taxon>
        <taxon>Euteleostomi</taxon>
        <taxon>Amphibia</taxon>
        <taxon>Batrachia</taxon>
        <taxon>Caudata</taxon>
        <taxon>Salamandroidea</taxon>
        <taxon>Salamandridae</taxon>
        <taxon>Pleurodelinae</taxon>
        <taxon>Pleurodeles</taxon>
    </lineage>
</organism>
<protein>
    <submittedName>
        <fullName evidence="1">Uncharacterized protein</fullName>
    </submittedName>
</protein>
<reference evidence="1" key="1">
    <citation type="journal article" date="2022" name="bioRxiv">
        <title>Sequencing and chromosome-scale assembly of the giantPleurodeles waltlgenome.</title>
        <authorList>
            <person name="Brown T."/>
            <person name="Elewa A."/>
            <person name="Iarovenko S."/>
            <person name="Subramanian E."/>
            <person name="Araus A.J."/>
            <person name="Petzold A."/>
            <person name="Susuki M."/>
            <person name="Suzuki K.-i.T."/>
            <person name="Hayashi T."/>
            <person name="Toyoda A."/>
            <person name="Oliveira C."/>
            <person name="Osipova E."/>
            <person name="Leigh N.D."/>
            <person name="Simon A."/>
            <person name="Yun M.H."/>
        </authorList>
    </citation>
    <scope>NUCLEOTIDE SEQUENCE</scope>
    <source>
        <strain evidence="1">20211129_DDA</strain>
        <tissue evidence="1">Liver</tissue>
    </source>
</reference>